<dbReference type="EMBL" id="BAABAJ010000002">
    <property type="protein sequence ID" value="GAA3900742.1"/>
    <property type="molecule type" value="Genomic_DNA"/>
</dbReference>
<evidence type="ECO:0000313" key="2">
    <source>
        <dbReference type="EMBL" id="GAA3900742.1"/>
    </source>
</evidence>
<gene>
    <name evidence="2" type="ORF">GCM10022244_08660</name>
</gene>
<evidence type="ECO:0000256" key="1">
    <source>
        <dbReference type="SAM" id="MobiDB-lite"/>
    </source>
</evidence>
<dbReference type="Proteomes" id="UP001501000">
    <property type="component" value="Unassembled WGS sequence"/>
</dbReference>
<name>A0ABP7LJR3_9ACTN</name>
<organism evidence="2 3">
    <name type="scientific">Streptomyces gulbargensis</name>
    <dbReference type="NCBI Taxonomy" id="364901"/>
    <lineage>
        <taxon>Bacteria</taxon>
        <taxon>Bacillati</taxon>
        <taxon>Actinomycetota</taxon>
        <taxon>Actinomycetes</taxon>
        <taxon>Kitasatosporales</taxon>
        <taxon>Streptomycetaceae</taxon>
        <taxon>Streptomyces</taxon>
    </lineage>
</organism>
<feature type="region of interest" description="Disordered" evidence="1">
    <location>
        <begin position="36"/>
        <end position="68"/>
    </location>
</feature>
<protein>
    <submittedName>
        <fullName evidence="2">Uncharacterized protein</fullName>
    </submittedName>
</protein>
<proteinExistence type="predicted"/>
<accession>A0ABP7LJR3</accession>
<comment type="caution">
    <text evidence="2">The sequence shown here is derived from an EMBL/GenBank/DDBJ whole genome shotgun (WGS) entry which is preliminary data.</text>
</comment>
<sequence>MKRGAACAGLLRVSAVRRPATSASRLPKREIRTVRRERMRPPGETVQGVDARGTRPDDHRVPEDRDAQ</sequence>
<feature type="compositionally biased region" description="Basic and acidic residues" evidence="1">
    <location>
        <begin position="52"/>
        <end position="68"/>
    </location>
</feature>
<evidence type="ECO:0000313" key="3">
    <source>
        <dbReference type="Proteomes" id="UP001501000"/>
    </source>
</evidence>
<keyword evidence="3" id="KW-1185">Reference proteome</keyword>
<reference evidence="3" key="1">
    <citation type="journal article" date="2019" name="Int. J. Syst. Evol. Microbiol.">
        <title>The Global Catalogue of Microorganisms (GCM) 10K type strain sequencing project: providing services to taxonomists for standard genome sequencing and annotation.</title>
        <authorList>
            <consortium name="The Broad Institute Genomics Platform"/>
            <consortium name="The Broad Institute Genome Sequencing Center for Infectious Disease"/>
            <person name="Wu L."/>
            <person name="Ma J."/>
        </authorList>
    </citation>
    <scope>NUCLEOTIDE SEQUENCE [LARGE SCALE GENOMIC DNA]</scope>
    <source>
        <strain evidence="3">JCM 16956</strain>
    </source>
</reference>